<protein>
    <recommendedName>
        <fullName evidence="3">Reverse transcriptase domain-containing protein</fullName>
    </recommendedName>
</protein>
<dbReference type="PANTHER" id="PTHR47027">
    <property type="entry name" value="REVERSE TRANSCRIPTASE DOMAIN-CONTAINING PROTEIN"/>
    <property type="match status" value="1"/>
</dbReference>
<proteinExistence type="predicted"/>
<reference evidence="1 2" key="1">
    <citation type="journal article" date="2024" name="BMC Genomics">
        <title>De novo assembly and annotation of Popillia japonica's genome with initial clues to its potential as an invasive pest.</title>
        <authorList>
            <person name="Cucini C."/>
            <person name="Boschi S."/>
            <person name="Funari R."/>
            <person name="Cardaioli E."/>
            <person name="Iannotti N."/>
            <person name="Marturano G."/>
            <person name="Paoli F."/>
            <person name="Bruttini M."/>
            <person name="Carapelli A."/>
            <person name="Frati F."/>
            <person name="Nardi F."/>
        </authorList>
    </citation>
    <scope>NUCLEOTIDE SEQUENCE [LARGE SCALE GENOMIC DNA]</scope>
    <source>
        <strain evidence="1">DMR45628</strain>
    </source>
</reference>
<evidence type="ECO:0008006" key="3">
    <source>
        <dbReference type="Google" id="ProtNLM"/>
    </source>
</evidence>
<dbReference type="Proteomes" id="UP001458880">
    <property type="component" value="Unassembled WGS sequence"/>
</dbReference>
<dbReference type="AlphaFoldDB" id="A0AAW1KBM6"/>
<organism evidence="1 2">
    <name type="scientific">Popillia japonica</name>
    <name type="common">Japanese beetle</name>
    <dbReference type="NCBI Taxonomy" id="7064"/>
    <lineage>
        <taxon>Eukaryota</taxon>
        <taxon>Metazoa</taxon>
        <taxon>Ecdysozoa</taxon>
        <taxon>Arthropoda</taxon>
        <taxon>Hexapoda</taxon>
        <taxon>Insecta</taxon>
        <taxon>Pterygota</taxon>
        <taxon>Neoptera</taxon>
        <taxon>Endopterygota</taxon>
        <taxon>Coleoptera</taxon>
        <taxon>Polyphaga</taxon>
        <taxon>Scarabaeiformia</taxon>
        <taxon>Scarabaeidae</taxon>
        <taxon>Rutelinae</taxon>
        <taxon>Popillia</taxon>
    </lineage>
</organism>
<gene>
    <name evidence="1" type="ORF">QE152_g24490</name>
</gene>
<sequence length="138" mass="16284">MWNETFKKMQMTVNKDFSSSGKDLQHNLNMWNETFKKMQMTVNKDKTKVMVLGKEEEHINIEIDGQILEQVNTFKYLGVQIDSQGRGNIEVEARIDQTVKLYHSLNRSFLNQREISKKTKMSVYKSVYRPTLTFGRLK</sequence>
<evidence type="ECO:0000313" key="1">
    <source>
        <dbReference type="EMBL" id="KAK9716879.1"/>
    </source>
</evidence>
<name>A0AAW1KBM6_POPJA</name>
<accession>A0AAW1KBM6</accession>
<dbReference type="PANTHER" id="PTHR47027:SF30">
    <property type="entry name" value="THAP-TYPE DOMAIN-CONTAINING PROTEIN"/>
    <property type="match status" value="1"/>
</dbReference>
<dbReference type="EMBL" id="JASPKY010000251">
    <property type="protein sequence ID" value="KAK9716879.1"/>
    <property type="molecule type" value="Genomic_DNA"/>
</dbReference>
<evidence type="ECO:0000313" key="2">
    <source>
        <dbReference type="Proteomes" id="UP001458880"/>
    </source>
</evidence>
<keyword evidence="2" id="KW-1185">Reference proteome</keyword>
<comment type="caution">
    <text evidence="1">The sequence shown here is derived from an EMBL/GenBank/DDBJ whole genome shotgun (WGS) entry which is preliminary data.</text>
</comment>